<comment type="caution">
    <text evidence="1">The sequence shown here is derived from an EMBL/GenBank/DDBJ whole genome shotgun (WGS) entry which is preliminary data.</text>
</comment>
<evidence type="ECO:0000313" key="2">
    <source>
        <dbReference type="Proteomes" id="UP000589036"/>
    </source>
</evidence>
<reference evidence="1 2" key="1">
    <citation type="submission" date="2020-07" db="EMBL/GenBank/DDBJ databases">
        <title>Sequencing the genomes of 1000 actinobacteria strains.</title>
        <authorList>
            <person name="Klenk H.-P."/>
        </authorList>
    </citation>
    <scope>NUCLEOTIDE SEQUENCE [LARGE SCALE GENOMIC DNA]</scope>
    <source>
        <strain evidence="1 2">CXB654</strain>
    </source>
</reference>
<accession>A0A852U751</accession>
<organism evidence="1 2">
    <name type="scientific">Spinactinospora alkalitolerans</name>
    <dbReference type="NCBI Taxonomy" id="687207"/>
    <lineage>
        <taxon>Bacteria</taxon>
        <taxon>Bacillati</taxon>
        <taxon>Actinomycetota</taxon>
        <taxon>Actinomycetes</taxon>
        <taxon>Streptosporangiales</taxon>
        <taxon>Nocardiopsidaceae</taxon>
        <taxon>Spinactinospora</taxon>
    </lineage>
</organism>
<keyword evidence="2" id="KW-1185">Reference proteome</keyword>
<name>A0A852U751_9ACTN</name>
<sequence length="36" mass="4128">MATEIASRYRVSLREVAACCEPTVEAALEFREGRRR</sequence>
<protein>
    <submittedName>
        <fullName evidence="1">Uncharacterized protein</fullName>
    </submittedName>
</protein>
<dbReference type="Proteomes" id="UP000589036">
    <property type="component" value="Unassembled WGS sequence"/>
</dbReference>
<gene>
    <name evidence="1" type="ORF">HDA32_005823</name>
</gene>
<proteinExistence type="predicted"/>
<evidence type="ECO:0000313" key="1">
    <source>
        <dbReference type="EMBL" id="NYE50703.1"/>
    </source>
</evidence>
<dbReference type="EMBL" id="JACCCC010000001">
    <property type="protein sequence ID" value="NYE50703.1"/>
    <property type="molecule type" value="Genomic_DNA"/>
</dbReference>
<dbReference type="AlphaFoldDB" id="A0A852U751"/>